<dbReference type="AlphaFoldDB" id="A0A6J4JY25"/>
<feature type="binding site" evidence="6">
    <location>
        <position position="89"/>
    </location>
    <ligand>
        <name>S-adenosyl-L-methionine</name>
        <dbReference type="ChEBI" id="CHEBI:59789"/>
    </ligand>
</feature>
<dbReference type="Pfam" id="PF01795">
    <property type="entry name" value="Methyltransf_5"/>
    <property type="match status" value="1"/>
</dbReference>
<feature type="binding site" evidence="6">
    <location>
        <position position="109"/>
    </location>
    <ligand>
        <name>S-adenosyl-L-methionine</name>
        <dbReference type="ChEBI" id="CHEBI:59789"/>
    </ligand>
</feature>
<feature type="binding site" evidence="6">
    <location>
        <position position="116"/>
    </location>
    <ligand>
        <name>S-adenosyl-L-methionine</name>
        <dbReference type="ChEBI" id="CHEBI:59789"/>
    </ligand>
</feature>
<dbReference type="PANTHER" id="PTHR11265:SF0">
    <property type="entry name" value="12S RRNA N4-METHYLCYTIDINE METHYLTRANSFERASE"/>
    <property type="match status" value="1"/>
</dbReference>
<dbReference type="PANTHER" id="PTHR11265">
    <property type="entry name" value="S-ADENOSYL-METHYLTRANSFERASE MRAW"/>
    <property type="match status" value="1"/>
</dbReference>
<evidence type="ECO:0000256" key="1">
    <source>
        <dbReference type="ARBA" id="ARBA00010396"/>
    </source>
</evidence>
<evidence type="ECO:0000256" key="6">
    <source>
        <dbReference type="HAMAP-Rule" id="MF_01007"/>
    </source>
</evidence>
<keyword evidence="4 6" id="KW-0808">Transferase</keyword>
<accession>A0A6J4JY25</accession>
<dbReference type="EC" id="2.1.1.199" evidence="6"/>
<dbReference type="SUPFAM" id="SSF81799">
    <property type="entry name" value="Putative methyltransferase TM0872, insert domain"/>
    <property type="match status" value="1"/>
</dbReference>
<feature type="binding site" evidence="6">
    <location>
        <begin position="43"/>
        <end position="45"/>
    </location>
    <ligand>
        <name>S-adenosyl-L-methionine</name>
        <dbReference type="ChEBI" id="CHEBI:59789"/>
    </ligand>
</feature>
<evidence type="ECO:0000256" key="5">
    <source>
        <dbReference type="ARBA" id="ARBA00022691"/>
    </source>
</evidence>
<keyword evidence="6" id="KW-0963">Cytoplasm</keyword>
<protein>
    <recommendedName>
        <fullName evidence="6">Ribosomal RNA small subunit methyltransferase H</fullName>
        <ecNumber evidence="6">2.1.1.199</ecNumber>
    </recommendedName>
    <alternativeName>
        <fullName evidence="6">16S rRNA m(4)C1402 methyltransferase</fullName>
    </alternativeName>
    <alternativeName>
        <fullName evidence="6">rRNA (cytosine-N(4)-)-methyltransferase RsmH</fullName>
    </alternativeName>
</protein>
<name>A0A6J4JY25_9BACT</name>
<reference evidence="7" key="1">
    <citation type="submission" date="2020-02" db="EMBL/GenBank/DDBJ databases">
        <authorList>
            <person name="Meier V. D."/>
        </authorList>
    </citation>
    <scope>NUCLEOTIDE SEQUENCE</scope>
    <source>
        <strain evidence="7">AVDCRST_MAG11</strain>
    </source>
</reference>
<dbReference type="SUPFAM" id="SSF53335">
    <property type="entry name" value="S-adenosyl-L-methionine-dependent methyltransferases"/>
    <property type="match status" value="1"/>
</dbReference>
<proteinExistence type="inferred from homology"/>
<comment type="function">
    <text evidence="6">Specifically methylates the N4 position of cytidine in position 1402 (C1402) of 16S rRNA.</text>
</comment>
<evidence type="ECO:0000256" key="3">
    <source>
        <dbReference type="ARBA" id="ARBA00022603"/>
    </source>
</evidence>
<comment type="subcellular location">
    <subcellularLocation>
        <location evidence="6">Cytoplasm</location>
    </subcellularLocation>
</comment>
<evidence type="ECO:0000313" key="7">
    <source>
        <dbReference type="EMBL" id="CAA9290735.1"/>
    </source>
</evidence>
<dbReference type="InterPro" id="IPR023397">
    <property type="entry name" value="SAM-dep_MeTrfase_MraW_recog"/>
</dbReference>
<dbReference type="GO" id="GO:0071424">
    <property type="term" value="F:rRNA (cytosine-N4-)-methyltransferase activity"/>
    <property type="evidence" value="ECO:0007669"/>
    <property type="project" value="UniProtKB-UniRule"/>
</dbReference>
<comment type="similarity">
    <text evidence="1 6">Belongs to the methyltransferase superfamily. RsmH family.</text>
</comment>
<dbReference type="GO" id="GO:0005737">
    <property type="term" value="C:cytoplasm"/>
    <property type="evidence" value="ECO:0007669"/>
    <property type="project" value="UniProtKB-SubCell"/>
</dbReference>
<keyword evidence="3 6" id="KW-0489">Methyltransferase</keyword>
<dbReference type="NCBIfam" id="TIGR00006">
    <property type="entry name" value="16S rRNA (cytosine(1402)-N(4))-methyltransferase RsmH"/>
    <property type="match status" value="1"/>
</dbReference>
<sequence length="317" mass="33679">MTDPAAPDSALWDSGYHAPVLVHEVVRLLAGASPVLDCTLGGGGHTAALLAAGATVVGIDRDRDALAAARGRLATYEAAGRFTAHHANHARLDLVDALAGVRYAGILLDLGISSHQIDSAGRGFTFREGAPLDMRMGDDAAGTAADLLNGSDERELARIFREYADEPRAARLAREVAHRRAHAPLATSDDLVRAIRGALGARSGPGDFARIFQGVRIAVNDELAGLAHALPDLRGRLAPGGTLVVIAYHSGEDRLVKHAFREWSARCVCPPEVLRCGCRGEPLGETLTRKAVTATPEEIARNPRARSARLRAWRSAR</sequence>
<evidence type="ECO:0000256" key="4">
    <source>
        <dbReference type="ARBA" id="ARBA00022679"/>
    </source>
</evidence>
<dbReference type="InterPro" id="IPR029063">
    <property type="entry name" value="SAM-dependent_MTases_sf"/>
</dbReference>
<dbReference type="InterPro" id="IPR002903">
    <property type="entry name" value="RsmH"/>
</dbReference>
<dbReference type="HAMAP" id="MF_01007">
    <property type="entry name" value="16SrRNA_methyltr_H"/>
    <property type="match status" value="1"/>
</dbReference>
<comment type="catalytic activity">
    <reaction evidence="6">
        <text>cytidine(1402) in 16S rRNA + S-adenosyl-L-methionine = N(4)-methylcytidine(1402) in 16S rRNA + S-adenosyl-L-homocysteine + H(+)</text>
        <dbReference type="Rhea" id="RHEA:42928"/>
        <dbReference type="Rhea" id="RHEA-COMP:10286"/>
        <dbReference type="Rhea" id="RHEA-COMP:10287"/>
        <dbReference type="ChEBI" id="CHEBI:15378"/>
        <dbReference type="ChEBI" id="CHEBI:57856"/>
        <dbReference type="ChEBI" id="CHEBI:59789"/>
        <dbReference type="ChEBI" id="CHEBI:74506"/>
        <dbReference type="ChEBI" id="CHEBI:82748"/>
        <dbReference type="EC" id="2.1.1.199"/>
    </reaction>
</comment>
<dbReference type="GO" id="GO:0070475">
    <property type="term" value="P:rRNA base methylation"/>
    <property type="evidence" value="ECO:0007669"/>
    <property type="project" value="UniProtKB-UniRule"/>
</dbReference>
<dbReference type="EMBL" id="CADCTU010000024">
    <property type="protein sequence ID" value="CAA9290735.1"/>
    <property type="molecule type" value="Genomic_DNA"/>
</dbReference>
<feature type="binding site" evidence="6">
    <location>
        <position position="60"/>
    </location>
    <ligand>
        <name>S-adenosyl-L-methionine</name>
        <dbReference type="ChEBI" id="CHEBI:59789"/>
    </ligand>
</feature>
<dbReference type="Gene3D" id="3.40.50.150">
    <property type="entry name" value="Vaccinia Virus protein VP39"/>
    <property type="match status" value="1"/>
</dbReference>
<gene>
    <name evidence="6" type="primary">rsmH</name>
    <name evidence="7" type="ORF">AVDCRST_MAG11-91</name>
</gene>
<evidence type="ECO:0000256" key="2">
    <source>
        <dbReference type="ARBA" id="ARBA00022552"/>
    </source>
</evidence>
<dbReference type="PIRSF" id="PIRSF004486">
    <property type="entry name" value="MraW"/>
    <property type="match status" value="1"/>
</dbReference>
<keyword evidence="5 6" id="KW-0949">S-adenosyl-L-methionine</keyword>
<organism evidence="7">
    <name type="scientific">uncultured Gemmatimonadaceae bacterium</name>
    <dbReference type="NCBI Taxonomy" id="246130"/>
    <lineage>
        <taxon>Bacteria</taxon>
        <taxon>Pseudomonadati</taxon>
        <taxon>Gemmatimonadota</taxon>
        <taxon>Gemmatimonadia</taxon>
        <taxon>Gemmatimonadales</taxon>
        <taxon>Gemmatimonadaceae</taxon>
        <taxon>environmental samples</taxon>
    </lineage>
</organism>
<keyword evidence="2 6" id="KW-0698">rRNA processing</keyword>
<dbReference type="Gene3D" id="1.10.150.170">
    <property type="entry name" value="Putative methyltransferase TM0872, insert domain"/>
    <property type="match status" value="1"/>
</dbReference>